<dbReference type="SUPFAM" id="SSF47616">
    <property type="entry name" value="GST C-terminal domain-like"/>
    <property type="match status" value="1"/>
</dbReference>
<dbReference type="InterPro" id="IPR036249">
    <property type="entry name" value="Thioredoxin-like_sf"/>
</dbReference>
<dbReference type="InterPro" id="IPR010987">
    <property type="entry name" value="Glutathione-S-Trfase_C-like"/>
</dbReference>
<dbReference type="OMA" id="ALWIQEM"/>
<protein>
    <submittedName>
        <fullName evidence="3">Glutathione transferase</fullName>
    </submittedName>
</protein>
<proteinExistence type="predicted"/>
<accession>A0A1Y1HTM6</accession>
<dbReference type="Pfam" id="PF13417">
    <property type="entry name" value="GST_N_3"/>
    <property type="match status" value="1"/>
</dbReference>
<name>A0A1Y1HTM6_KLENI</name>
<organism evidence="3 4">
    <name type="scientific">Klebsormidium nitens</name>
    <name type="common">Green alga</name>
    <name type="synonym">Ulothrix nitens</name>
    <dbReference type="NCBI Taxonomy" id="105231"/>
    <lineage>
        <taxon>Eukaryota</taxon>
        <taxon>Viridiplantae</taxon>
        <taxon>Streptophyta</taxon>
        <taxon>Klebsormidiophyceae</taxon>
        <taxon>Klebsormidiales</taxon>
        <taxon>Klebsormidiaceae</taxon>
        <taxon>Klebsormidium</taxon>
    </lineage>
</organism>
<keyword evidence="4" id="KW-1185">Reference proteome</keyword>
<dbReference type="PANTHER" id="PTHR44328">
    <property type="entry name" value="GLUTATHIONE S-TRANSFERASE L1"/>
    <property type="match status" value="1"/>
</dbReference>
<dbReference type="SFLD" id="SFLDG00358">
    <property type="entry name" value="Main_(cytGST)"/>
    <property type="match status" value="1"/>
</dbReference>
<feature type="domain" description="GST N-terminal" evidence="1">
    <location>
        <begin position="99"/>
        <end position="179"/>
    </location>
</feature>
<sequence length="335" mass="37640">MANTVCWQGTTLEGLVLHHLAAKKTSTRGCALRCSSVCPAIATGHRLWLKAGPHRLTRTSDLQHLFQTQQSMRRTGVARAAASPRAELKTYEEAPPKDGQSRFYMNPMCPYAQRSWVGVKYKGLDNELESVEVDLRKMPQWYKDLYPVGKVPSIEHNGKVTGESLDVLKYLDTHFDGPKLEPASKEDRVTVQKLVEFCDRELVPLGFGTASMKDAAPHEYKKGIKPVLDVLERQLEAAEAAGKGPYLVGGFSTADAAILPFLWRFQFIFENFRGLDLFEDHPRLAKYFQIVSEQPFFAETKPAHERMHATYKTFLDMDYFGKIGLARKPTAAAAS</sequence>
<dbReference type="Pfam" id="PF13410">
    <property type="entry name" value="GST_C_2"/>
    <property type="match status" value="1"/>
</dbReference>
<dbReference type="Proteomes" id="UP000054558">
    <property type="component" value="Unassembled WGS sequence"/>
</dbReference>
<dbReference type="EMBL" id="DF236989">
    <property type="protein sequence ID" value="GAQ79876.1"/>
    <property type="molecule type" value="Genomic_DNA"/>
</dbReference>
<evidence type="ECO:0000313" key="4">
    <source>
        <dbReference type="Proteomes" id="UP000054558"/>
    </source>
</evidence>
<evidence type="ECO:0000259" key="2">
    <source>
        <dbReference type="PROSITE" id="PS50405"/>
    </source>
</evidence>
<dbReference type="AlphaFoldDB" id="A0A1Y1HTM6"/>
<dbReference type="SFLD" id="SFLDS00019">
    <property type="entry name" value="Glutathione_Transferase_(cytos"/>
    <property type="match status" value="1"/>
</dbReference>
<dbReference type="Gene3D" id="1.20.1050.10">
    <property type="match status" value="1"/>
</dbReference>
<evidence type="ECO:0000259" key="1">
    <source>
        <dbReference type="PROSITE" id="PS50404"/>
    </source>
</evidence>
<keyword evidence="3" id="KW-0808">Transferase</keyword>
<dbReference type="InterPro" id="IPR044629">
    <property type="entry name" value="GSTL1/2/3"/>
</dbReference>
<dbReference type="PROSITE" id="PS50405">
    <property type="entry name" value="GST_CTER"/>
    <property type="match status" value="1"/>
</dbReference>
<dbReference type="GO" id="GO:0004364">
    <property type="term" value="F:glutathione transferase activity"/>
    <property type="evidence" value="ECO:0000318"/>
    <property type="project" value="GO_Central"/>
</dbReference>
<dbReference type="PROSITE" id="PS50404">
    <property type="entry name" value="GST_NTER"/>
    <property type="match status" value="1"/>
</dbReference>
<dbReference type="InterPro" id="IPR036282">
    <property type="entry name" value="Glutathione-S-Trfase_C_sf"/>
</dbReference>
<evidence type="ECO:0000313" key="3">
    <source>
        <dbReference type="EMBL" id="GAQ79876.1"/>
    </source>
</evidence>
<dbReference type="SUPFAM" id="SSF52833">
    <property type="entry name" value="Thioredoxin-like"/>
    <property type="match status" value="1"/>
</dbReference>
<dbReference type="InterPro" id="IPR004045">
    <property type="entry name" value="Glutathione_S-Trfase_N"/>
</dbReference>
<gene>
    <name evidence="3" type="ORF">KFL_000400200</name>
</gene>
<reference evidence="3 4" key="1">
    <citation type="journal article" date="2014" name="Nat. Commun.">
        <title>Klebsormidium flaccidum genome reveals primary factors for plant terrestrial adaptation.</title>
        <authorList>
            <person name="Hori K."/>
            <person name="Maruyama F."/>
            <person name="Fujisawa T."/>
            <person name="Togashi T."/>
            <person name="Yamamoto N."/>
            <person name="Seo M."/>
            <person name="Sato S."/>
            <person name="Yamada T."/>
            <person name="Mori H."/>
            <person name="Tajima N."/>
            <person name="Moriyama T."/>
            <person name="Ikeuchi M."/>
            <person name="Watanabe M."/>
            <person name="Wada H."/>
            <person name="Kobayashi K."/>
            <person name="Saito M."/>
            <person name="Masuda T."/>
            <person name="Sasaki-Sekimoto Y."/>
            <person name="Mashiguchi K."/>
            <person name="Awai K."/>
            <person name="Shimojima M."/>
            <person name="Masuda S."/>
            <person name="Iwai M."/>
            <person name="Nobusawa T."/>
            <person name="Narise T."/>
            <person name="Kondo S."/>
            <person name="Saito H."/>
            <person name="Sato R."/>
            <person name="Murakawa M."/>
            <person name="Ihara Y."/>
            <person name="Oshima-Yamada Y."/>
            <person name="Ohtaka K."/>
            <person name="Satoh M."/>
            <person name="Sonobe K."/>
            <person name="Ishii M."/>
            <person name="Ohtani R."/>
            <person name="Kanamori-Sato M."/>
            <person name="Honoki R."/>
            <person name="Miyazaki D."/>
            <person name="Mochizuki H."/>
            <person name="Umetsu J."/>
            <person name="Higashi K."/>
            <person name="Shibata D."/>
            <person name="Kamiya Y."/>
            <person name="Sato N."/>
            <person name="Nakamura Y."/>
            <person name="Tabata S."/>
            <person name="Ida S."/>
            <person name="Kurokawa K."/>
            <person name="Ohta H."/>
        </authorList>
    </citation>
    <scope>NUCLEOTIDE SEQUENCE [LARGE SCALE GENOMIC DNA]</scope>
    <source>
        <strain evidence="3 4">NIES-2285</strain>
    </source>
</reference>
<dbReference type="Gene3D" id="3.40.30.10">
    <property type="entry name" value="Glutaredoxin"/>
    <property type="match status" value="1"/>
</dbReference>
<dbReference type="PANTHER" id="PTHR44328:SF16">
    <property type="entry name" value="PROTEIN IN2-1 HOMOLOG B"/>
    <property type="match status" value="1"/>
</dbReference>
<dbReference type="STRING" id="105231.A0A1Y1HTM6"/>
<feature type="domain" description="GST C-terminal" evidence="2">
    <location>
        <begin position="184"/>
        <end position="319"/>
    </location>
</feature>
<dbReference type="InterPro" id="IPR040079">
    <property type="entry name" value="Glutathione_S-Trfase"/>
</dbReference>
<dbReference type="OrthoDB" id="4951845at2759"/>